<dbReference type="EMBL" id="CAJNOQ010005313">
    <property type="protein sequence ID" value="CAF1094160.1"/>
    <property type="molecule type" value="Genomic_DNA"/>
</dbReference>
<dbReference type="SUPFAM" id="SSF57850">
    <property type="entry name" value="RING/U-box"/>
    <property type="match status" value="1"/>
</dbReference>
<evidence type="ECO:0000313" key="3">
    <source>
        <dbReference type="EMBL" id="CAF3859507.1"/>
    </source>
</evidence>
<dbReference type="AlphaFoldDB" id="A0A814NPK1"/>
<feature type="compositionally biased region" description="Basic and acidic residues" evidence="1">
    <location>
        <begin position="346"/>
        <end position="356"/>
    </location>
</feature>
<evidence type="ECO:0000313" key="4">
    <source>
        <dbReference type="Proteomes" id="UP000663829"/>
    </source>
</evidence>
<dbReference type="Proteomes" id="UP000681722">
    <property type="component" value="Unassembled WGS sequence"/>
</dbReference>
<proteinExistence type="predicted"/>
<dbReference type="OrthoDB" id="941555at2759"/>
<keyword evidence="4" id="KW-1185">Reference proteome</keyword>
<feature type="region of interest" description="Disordered" evidence="1">
    <location>
        <begin position="315"/>
        <end position="356"/>
    </location>
</feature>
<dbReference type="EMBL" id="CAJOBC010005313">
    <property type="protein sequence ID" value="CAF3859507.1"/>
    <property type="molecule type" value="Genomic_DNA"/>
</dbReference>
<feature type="compositionally biased region" description="Acidic residues" evidence="1">
    <location>
        <begin position="315"/>
        <end position="329"/>
    </location>
</feature>
<organism evidence="2 4">
    <name type="scientific">Didymodactylos carnosus</name>
    <dbReference type="NCBI Taxonomy" id="1234261"/>
    <lineage>
        <taxon>Eukaryota</taxon>
        <taxon>Metazoa</taxon>
        <taxon>Spiralia</taxon>
        <taxon>Gnathifera</taxon>
        <taxon>Rotifera</taxon>
        <taxon>Eurotatoria</taxon>
        <taxon>Bdelloidea</taxon>
        <taxon>Philodinida</taxon>
        <taxon>Philodinidae</taxon>
        <taxon>Didymodactylos</taxon>
    </lineage>
</organism>
<dbReference type="Proteomes" id="UP000663829">
    <property type="component" value="Unassembled WGS sequence"/>
</dbReference>
<gene>
    <name evidence="2" type="ORF">GPM918_LOCUS18416</name>
    <name evidence="3" type="ORF">SRO942_LOCUS18413</name>
</gene>
<comment type="caution">
    <text evidence="2">The sequence shown here is derived from an EMBL/GenBank/DDBJ whole genome shotgun (WGS) entry which is preliminary data.</text>
</comment>
<sequence>MACNSKKGGKKDSSIQCFGCQETLADSHLGIQCAQGHHICVDCSSNVVQLFLSEPKINLPPKCMICKVDINESVFERQLTSAQLEIYRTIMLSLFWSKECLQENEELVHCSFCSYVEIREKSEGAQFIFCKHKDCGKTSCLICLRDCPTFEQGYEVSDYDSYSDDIEEMERHFICATLKAEKKMLDTSIENGQKMSCPGCGLSGMKDDACPSCQTSWCYFCGLKEVDCDKAQTGKESSIYDHNVDWDSNPERCPMYLTAIQDIDPSWPEDEDQCLEHFHRLRSLRLLRDAYETLGDAKFRKLNKQFGIIENCVNDDDMNADDSSNDEEMVSIVSDDNMNPDDGSGDEEKHESPNVI</sequence>
<reference evidence="2" key="1">
    <citation type="submission" date="2021-02" db="EMBL/GenBank/DDBJ databases">
        <authorList>
            <person name="Nowell W R."/>
        </authorList>
    </citation>
    <scope>NUCLEOTIDE SEQUENCE</scope>
</reference>
<accession>A0A814NPK1</accession>
<evidence type="ECO:0000313" key="2">
    <source>
        <dbReference type="EMBL" id="CAF1094160.1"/>
    </source>
</evidence>
<name>A0A814NPK1_9BILA</name>
<protein>
    <submittedName>
        <fullName evidence="2">Uncharacterized protein</fullName>
    </submittedName>
</protein>
<evidence type="ECO:0000256" key="1">
    <source>
        <dbReference type="SAM" id="MobiDB-lite"/>
    </source>
</evidence>